<name>A0AAW0SV73_SCYPA</name>
<evidence type="ECO:0000256" key="1">
    <source>
        <dbReference type="ARBA" id="ARBA00004141"/>
    </source>
</evidence>
<keyword evidence="4 5" id="KW-0472">Membrane</keyword>
<feature type="transmembrane region" description="Helical" evidence="5">
    <location>
        <begin position="337"/>
        <end position="358"/>
    </location>
</feature>
<protein>
    <recommendedName>
        <fullName evidence="6">Sugar phosphate transporter domain-containing protein</fullName>
    </recommendedName>
</protein>
<feature type="transmembrane region" description="Helical" evidence="5">
    <location>
        <begin position="252"/>
        <end position="276"/>
    </location>
</feature>
<evidence type="ECO:0000256" key="4">
    <source>
        <dbReference type="ARBA" id="ARBA00023136"/>
    </source>
</evidence>
<evidence type="ECO:0000256" key="3">
    <source>
        <dbReference type="ARBA" id="ARBA00022989"/>
    </source>
</evidence>
<sequence length="445" mass="48617">MPGWEEVVGLGGTLGHNLGDLHRGIVGVGRDIGRKVTDELIEIMIRDCLPNERHQFRLREGDSRYIISIFPFPAVVIPSGVRFVMENKREDSLFLKYAKVVMVVALYWVVSISMVFVNKTLLGGAVGGKTDAPLFVTWFQCVVTALACFGASKLTRLAPHLLSFPELGQMEGSVVRKVLPLSVIFVGMISTNNLCLKYLGVAFYYVGRSLTTVFNVVFTFFILGQRTSMPALVSCAVIVGGFWLGVDQESVSGSLSVMGVVFGVLASIFVSLNAIFTKKILPALDGSVWKLSYYNNVLASILFLPLMAVTGEGPAIYSLLTGATTTTTTASTTTTTTFWGMMVLGGLFGFAIGYVTGLQIQVTSPLTHNISGTAKACTQTVLAMWWYQEVKTVLWWCSNWVVLAGSLAYTRVKQQEMKRHHRIALKEAARDKEESERLSKGGGSN</sequence>
<evidence type="ECO:0000313" key="7">
    <source>
        <dbReference type="EMBL" id="KAK8379310.1"/>
    </source>
</evidence>
<gene>
    <name evidence="7" type="ORF">O3P69_019296</name>
</gene>
<comment type="subcellular location">
    <subcellularLocation>
        <location evidence="1">Membrane</location>
        <topology evidence="1">Multi-pass membrane protein</topology>
    </subcellularLocation>
</comment>
<dbReference type="Pfam" id="PF03151">
    <property type="entry name" value="TPT"/>
    <property type="match status" value="1"/>
</dbReference>
<comment type="caution">
    <text evidence="7">The sequence shown here is derived from an EMBL/GenBank/DDBJ whole genome shotgun (WGS) entry which is preliminary data.</text>
</comment>
<feature type="transmembrane region" description="Helical" evidence="5">
    <location>
        <begin position="297"/>
        <end position="317"/>
    </location>
</feature>
<feature type="transmembrane region" description="Helical" evidence="5">
    <location>
        <begin position="230"/>
        <end position="246"/>
    </location>
</feature>
<keyword evidence="8" id="KW-1185">Reference proteome</keyword>
<dbReference type="PANTHER" id="PTHR11132">
    <property type="entry name" value="SOLUTE CARRIER FAMILY 35"/>
    <property type="match status" value="1"/>
</dbReference>
<proteinExistence type="predicted"/>
<evidence type="ECO:0000256" key="2">
    <source>
        <dbReference type="ARBA" id="ARBA00022692"/>
    </source>
</evidence>
<dbReference type="InterPro" id="IPR050186">
    <property type="entry name" value="TPT_transporter"/>
</dbReference>
<dbReference type="GO" id="GO:0016020">
    <property type="term" value="C:membrane"/>
    <property type="evidence" value="ECO:0007669"/>
    <property type="project" value="UniProtKB-SubCell"/>
</dbReference>
<dbReference type="Proteomes" id="UP001487740">
    <property type="component" value="Unassembled WGS sequence"/>
</dbReference>
<feature type="transmembrane region" description="Helical" evidence="5">
    <location>
        <begin position="178"/>
        <end position="199"/>
    </location>
</feature>
<evidence type="ECO:0000259" key="6">
    <source>
        <dbReference type="Pfam" id="PF03151"/>
    </source>
</evidence>
<dbReference type="EMBL" id="JARAKH010000043">
    <property type="protein sequence ID" value="KAK8379310.1"/>
    <property type="molecule type" value="Genomic_DNA"/>
</dbReference>
<feature type="transmembrane region" description="Helical" evidence="5">
    <location>
        <begin position="137"/>
        <end position="157"/>
    </location>
</feature>
<evidence type="ECO:0000313" key="8">
    <source>
        <dbReference type="Proteomes" id="UP001487740"/>
    </source>
</evidence>
<keyword evidence="3 5" id="KW-1133">Transmembrane helix</keyword>
<feature type="domain" description="Sugar phosphate transporter" evidence="6">
    <location>
        <begin position="99"/>
        <end position="409"/>
    </location>
</feature>
<reference evidence="7 8" key="1">
    <citation type="submission" date="2023-03" db="EMBL/GenBank/DDBJ databases">
        <title>High-quality genome of Scylla paramamosain provides insights in environmental adaptation.</title>
        <authorList>
            <person name="Zhang L."/>
        </authorList>
    </citation>
    <scope>NUCLEOTIDE SEQUENCE [LARGE SCALE GENOMIC DNA]</scope>
    <source>
        <strain evidence="7">LZ_2023a</strain>
        <tissue evidence="7">Muscle</tissue>
    </source>
</reference>
<organism evidence="7 8">
    <name type="scientific">Scylla paramamosain</name>
    <name type="common">Mud crab</name>
    <dbReference type="NCBI Taxonomy" id="85552"/>
    <lineage>
        <taxon>Eukaryota</taxon>
        <taxon>Metazoa</taxon>
        <taxon>Ecdysozoa</taxon>
        <taxon>Arthropoda</taxon>
        <taxon>Crustacea</taxon>
        <taxon>Multicrustacea</taxon>
        <taxon>Malacostraca</taxon>
        <taxon>Eumalacostraca</taxon>
        <taxon>Eucarida</taxon>
        <taxon>Decapoda</taxon>
        <taxon>Pleocyemata</taxon>
        <taxon>Brachyura</taxon>
        <taxon>Eubrachyura</taxon>
        <taxon>Portunoidea</taxon>
        <taxon>Portunidae</taxon>
        <taxon>Portuninae</taxon>
        <taxon>Scylla</taxon>
    </lineage>
</organism>
<accession>A0AAW0SV73</accession>
<keyword evidence="2 5" id="KW-0812">Transmembrane</keyword>
<dbReference type="AlphaFoldDB" id="A0AAW0SV73"/>
<feature type="transmembrane region" description="Helical" evidence="5">
    <location>
        <begin position="205"/>
        <end position="223"/>
    </location>
</feature>
<feature type="transmembrane region" description="Helical" evidence="5">
    <location>
        <begin position="97"/>
        <end position="117"/>
    </location>
</feature>
<feature type="transmembrane region" description="Helical" evidence="5">
    <location>
        <begin position="393"/>
        <end position="412"/>
    </location>
</feature>
<evidence type="ECO:0000256" key="5">
    <source>
        <dbReference type="SAM" id="Phobius"/>
    </source>
</evidence>
<feature type="transmembrane region" description="Helical" evidence="5">
    <location>
        <begin position="65"/>
        <end position="85"/>
    </location>
</feature>
<dbReference type="InterPro" id="IPR004853">
    <property type="entry name" value="Sugar_P_trans_dom"/>
</dbReference>